<comment type="caution">
    <text evidence="2">The sequence shown here is derived from an EMBL/GenBank/DDBJ whole genome shotgun (WGS) entry which is preliminary data.</text>
</comment>
<reference evidence="2" key="1">
    <citation type="submission" date="2022-11" db="EMBL/GenBank/DDBJ databases">
        <authorList>
            <person name="Hyden B.L."/>
            <person name="Feng K."/>
            <person name="Yates T."/>
            <person name="Jawdy S."/>
            <person name="Smart L.B."/>
            <person name="Muchero W."/>
        </authorList>
    </citation>
    <scope>NUCLEOTIDE SEQUENCE</scope>
    <source>
        <tissue evidence="2">Shoot tip</tissue>
    </source>
</reference>
<name>A0A9Q0WQL3_9ROSI</name>
<reference evidence="2" key="2">
    <citation type="journal article" date="2023" name="Int. J. Mol. Sci.">
        <title>De Novo Assembly and Annotation of 11 Diverse Shrub Willow (Salix) Genomes Reveals Novel Gene Organization in Sex-Linked Regions.</title>
        <authorList>
            <person name="Hyden B."/>
            <person name="Feng K."/>
            <person name="Yates T.B."/>
            <person name="Jawdy S."/>
            <person name="Cereghino C."/>
            <person name="Smart L.B."/>
            <person name="Muchero W."/>
        </authorList>
    </citation>
    <scope>NUCLEOTIDE SEQUENCE</scope>
    <source>
        <tissue evidence="2">Shoot tip</tissue>
    </source>
</reference>
<protein>
    <recommendedName>
        <fullName evidence="4">Secreted protein</fullName>
    </recommendedName>
</protein>
<dbReference type="Proteomes" id="UP001151752">
    <property type="component" value="Chromosome 10"/>
</dbReference>
<dbReference type="EMBL" id="JAPFFM010000002">
    <property type="protein sequence ID" value="KAJ6771018.1"/>
    <property type="molecule type" value="Genomic_DNA"/>
</dbReference>
<evidence type="ECO:0000256" key="1">
    <source>
        <dbReference type="SAM" id="SignalP"/>
    </source>
</evidence>
<feature type="chain" id="PRO_5040385322" description="Secreted protein" evidence="1">
    <location>
        <begin position="32"/>
        <end position="80"/>
    </location>
</feature>
<evidence type="ECO:0000313" key="2">
    <source>
        <dbReference type="EMBL" id="KAJ6771018.1"/>
    </source>
</evidence>
<gene>
    <name evidence="2" type="ORF">OIU74_017455</name>
</gene>
<keyword evidence="1" id="KW-0732">Signal</keyword>
<proteinExistence type="predicted"/>
<dbReference type="AlphaFoldDB" id="A0A9Q0WQL3"/>
<evidence type="ECO:0008006" key="4">
    <source>
        <dbReference type="Google" id="ProtNLM"/>
    </source>
</evidence>
<accession>A0A9Q0WQL3</accession>
<evidence type="ECO:0000313" key="3">
    <source>
        <dbReference type="Proteomes" id="UP001151752"/>
    </source>
</evidence>
<sequence>MFNYSLCIACSGIFRWLRCLLLPNLLCHVRARLLVIKRLIHHRLSYSHPRSGDRGSKLLWHVIVGKSIRWTSNWKTPSWE</sequence>
<keyword evidence="3" id="KW-1185">Reference proteome</keyword>
<organism evidence="2 3">
    <name type="scientific">Salix koriyanagi</name>
    <dbReference type="NCBI Taxonomy" id="2511006"/>
    <lineage>
        <taxon>Eukaryota</taxon>
        <taxon>Viridiplantae</taxon>
        <taxon>Streptophyta</taxon>
        <taxon>Embryophyta</taxon>
        <taxon>Tracheophyta</taxon>
        <taxon>Spermatophyta</taxon>
        <taxon>Magnoliopsida</taxon>
        <taxon>eudicotyledons</taxon>
        <taxon>Gunneridae</taxon>
        <taxon>Pentapetalae</taxon>
        <taxon>rosids</taxon>
        <taxon>fabids</taxon>
        <taxon>Malpighiales</taxon>
        <taxon>Salicaceae</taxon>
        <taxon>Saliceae</taxon>
        <taxon>Salix</taxon>
    </lineage>
</organism>
<feature type="signal peptide" evidence="1">
    <location>
        <begin position="1"/>
        <end position="31"/>
    </location>
</feature>